<dbReference type="KEGG" id="mtuc:J113_14830"/>
<sequence>MLVKIAPDLSDSDLDDIADLAVELDLAGIVATNTTVSRDGLTTPGVDRLGPGGISGPPLAQRAVQVLRRLMRLVTMDADQRGGIETADDAWERITAGASLLQGYTGFIYGGERWAKDIHEGIARRLHDGGFGSLHEAVGSARRRQPS</sequence>
<dbReference type="EC" id="1.3.98.1" evidence="8"/>
<evidence type="ECO:0000256" key="4">
    <source>
        <dbReference type="ARBA" id="ARBA00022643"/>
    </source>
</evidence>
<comment type="pathway">
    <text evidence="2">Pyrimidine metabolism; UMP biosynthesis via de novo pathway.</text>
</comment>
<feature type="domain" description="Dihydroorotate dehydrogenase catalytic" evidence="7">
    <location>
        <begin position="2"/>
        <end position="126"/>
    </location>
</feature>
<dbReference type="InterPro" id="IPR013785">
    <property type="entry name" value="Aldolase_TIM"/>
</dbReference>
<dbReference type="GO" id="GO:0005737">
    <property type="term" value="C:cytoplasm"/>
    <property type="evidence" value="ECO:0007669"/>
    <property type="project" value="InterPro"/>
</dbReference>
<gene>
    <name evidence="8" type="ORF">J113_14830</name>
</gene>
<evidence type="ECO:0000313" key="9">
    <source>
        <dbReference type="Proteomes" id="UP000013548"/>
    </source>
</evidence>
<dbReference type="InterPro" id="IPR005720">
    <property type="entry name" value="Dihydroorotate_DH_cat"/>
</dbReference>
<dbReference type="PANTHER" id="PTHR48109:SF4">
    <property type="entry name" value="DIHYDROOROTATE DEHYDROGENASE (QUINONE), MITOCHONDRIAL"/>
    <property type="match status" value="1"/>
</dbReference>
<name>R4M7E0_MYCTX</name>
<dbReference type="AlphaFoldDB" id="R4M7E0"/>
<proteinExistence type="predicted"/>
<keyword evidence="4" id="KW-0288">FMN</keyword>
<reference evidence="8 9" key="1">
    <citation type="journal article" date="2013" name="Genome Announc.">
        <title>Whole-Genome Sequences of Four Clinical Isolates of Mycobacterium tuberculosis from Tamil Nadu, South India.</title>
        <authorList>
            <person name="Narayanan S."/>
            <person name="Deshpande U."/>
        </authorList>
    </citation>
    <scope>NUCLEOTIDE SEQUENCE [LARGE SCALE GENOMIC DNA]</scope>
    <source>
        <strain evidence="8 9">CAS/NITR204</strain>
    </source>
</reference>
<evidence type="ECO:0000256" key="5">
    <source>
        <dbReference type="ARBA" id="ARBA00022975"/>
    </source>
</evidence>
<accession>R4M7E0</accession>
<evidence type="ECO:0000313" key="8">
    <source>
        <dbReference type="EMBL" id="AGL27604.1"/>
    </source>
</evidence>
<evidence type="ECO:0000259" key="7">
    <source>
        <dbReference type="Pfam" id="PF01180"/>
    </source>
</evidence>
<dbReference type="GO" id="GO:0009220">
    <property type="term" value="P:pyrimidine ribonucleotide biosynthetic process"/>
    <property type="evidence" value="ECO:0007669"/>
    <property type="project" value="TreeGrafter"/>
</dbReference>
<keyword evidence="6 8" id="KW-0560">Oxidoreductase</keyword>
<dbReference type="EMBL" id="CP005386">
    <property type="protein sequence ID" value="AGL27604.1"/>
    <property type="molecule type" value="Genomic_DNA"/>
</dbReference>
<dbReference type="BioCyc" id="MTUB1310114:G13A2-2170-MONOMER"/>
<dbReference type="GO" id="GO:0005886">
    <property type="term" value="C:plasma membrane"/>
    <property type="evidence" value="ECO:0007669"/>
    <property type="project" value="TreeGrafter"/>
</dbReference>
<dbReference type="HOGENOM" id="CLU_1766024_0_0_11"/>
<dbReference type="Proteomes" id="UP000013548">
    <property type="component" value="Chromosome"/>
</dbReference>
<dbReference type="InterPro" id="IPR050074">
    <property type="entry name" value="DHO_dehydrogenase"/>
</dbReference>
<keyword evidence="5" id="KW-0665">Pyrimidine biosynthesis</keyword>
<keyword evidence="3" id="KW-0285">Flavoprotein</keyword>
<dbReference type="GO" id="GO:1990663">
    <property type="term" value="F:dihydroorotate dehydrogenase (fumarate) activity"/>
    <property type="evidence" value="ECO:0007669"/>
    <property type="project" value="UniProtKB-EC"/>
</dbReference>
<dbReference type="GO" id="GO:0006207">
    <property type="term" value="P:'de novo' pyrimidine nucleobase biosynthetic process"/>
    <property type="evidence" value="ECO:0007669"/>
    <property type="project" value="TreeGrafter"/>
</dbReference>
<dbReference type="SUPFAM" id="SSF51395">
    <property type="entry name" value="FMN-linked oxidoreductases"/>
    <property type="match status" value="1"/>
</dbReference>
<evidence type="ECO:0000256" key="6">
    <source>
        <dbReference type="ARBA" id="ARBA00023002"/>
    </source>
</evidence>
<evidence type="ECO:0000256" key="3">
    <source>
        <dbReference type="ARBA" id="ARBA00022630"/>
    </source>
</evidence>
<evidence type="ECO:0000256" key="2">
    <source>
        <dbReference type="ARBA" id="ARBA00004725"/>
    </source>
</evidence>
<protein>
    <submittedName>
        <fullName evidence="8">Dihydroorotate dehydrogenase 2</fullName>
        <ecNumber evidence="8">1.3.98.1</ecNumber>
    </submittedName>
</protein>
<dbReference type="PATRIC" id="fig|1310114.3.peg.3125"/>
<dbReference type="Gene3D" id="3.20.20.70">
    <property type="entry name" value="Aldolase class I"/>
    <property type="match status" value="1"/>
</dbReference>
<dbReference type="PANTHER" id="PTHR48109">
    <property type="entry name" value="DIHYDROOROTATE DEHYDROGENASE (QUINONE), MITOCHONDRIAL-RELATED"/>
    <property type="match status" value="1"/>
</dbReference>
<comment type="cofactor">
    <cofactor evidence="1">
        <name>FMN</name>
        <dbReference type="ChEBI" id="CHEBI:58210"/>
    </cofactor>
</comment>
<evidence type="ECO:0000256" key="1">
    <source>
        <dbReference type="ARBA" id="ARBA00001917"/>
    </source>
</evidence>
<organism evidence="8 9">
    <name type="scientific">Mycobacterium tuberculosis CAS/NITR204</name>
    <dbReference type="NCBI Taxonomy" id="1310114"/>
    <lineage>
        <taxon>Bacteria</taxon>
        <taxon>Bacillati</taxon>
        <taxon>Actinomycetota</taxon>
        <taxon>Actinomycetes</taxon>
        <taxon>Mycobacteriales</taxon>
        <taxon>Mycobacteriaceae</taxon>
        <taxon>Mycobacterium</taxon>
        <taxon>Mycobacterium tuberculosis complex</taxon>
    </lineage>
</organism>
<dbReference type="Pfam" id="PF01180">
    <property type="entry name" value="DHO_dh"/>
    <property type="match status" value="1"/>
</dbReference>